<gene>
    <name evidence="3" type="ORF">E6K76_08515</name>
</gene>
<feature type="domain" description="Nucleotidyl transferase" evidence="2">
    <location>
        <begin position="69"/>
        <end position="299"/>
    </location>
</feature>
<dbReference type="SUPFAM" id="SSF53448">
    <property type="entry name" value="Nucleotide-diphospho-sugar transferases"/>
    <property type="match status" value="1"/>
</dbReference>
<dbReference type="Gene3D" id="3.90.550.10">
    <property type="entry name" value="Spore Coat Polysaccharide Biosynthesis Protein SpsA, Chain A"/>
    <property type="match status" value="1"/>
</dbReference>
<evidence type="ECO:0000313" key="3">
    <source>
        <dbReference type="EMBL" id="TMQ58206.1"/>
    </source>
</evidence>
<evidence type="ECO:0000313" key="4">
    <source>
        <dbReference type="Proteomes" id="UP000316852"/>
    </source>
</evidence>
<dbReference type="GO" id="GO:0016740">
    <property type="term" value="F:transferase activity"/>
    <property type="evidence" value="ECO:0007669"/>
    <property type="project" value="UniProtKB-KW"/>
</dbReference>
<feature type="compositionally biased region" description="Basic and acidic residues" evidence="1">
    <location>
        <begin position="35"/>
        <end position="46"/>
    </location>
</feature>
<protein>
    <submittedName>
        <fullName evidence="3">Nucleotidyl transferase</fullName>
    </submittedName>
</protein>
<feature type="compositionally biased region" description="Basic residues" evidence="1">
    <location>
        <begin position="47"/>
        <end position="57"/>
    </location>
</feature>
<accession>A0A538T3K0</accession>
<dbReference type="InterPro" id="IPR050486">
    <property type="entry name" value="Mannose-1P_guanyltransferase"/>
</dbReference>
<organism evidence="3 4">
    <name type="scientific">Eiseniibacteriota bacterium</name>
    <dbReference type="NCBI Taxonomy" id="2212470"/>
    <lineage>
        <taxon>Bacteria</taxon>
        <taxon>Candidatus Eiseniibacteriota</taxon>
    </lineage>
</organism>
<proteinExistence type="predicted"/>
<dbReference type="InterPro" id="IPR005835">
    <property type="entry name" value="NTP_transferase_dom"/>
</dbReference>
<comment type="caution">
    <text evidence="3">The sequence shown here is derived from an EMBL/GenBank/DDBJ whole genome shotgun (WGS) entry which is preliminary data.</text>
</comment>
<name>A0A538T3K0_UNCEI</name>
<feature type="region of interest" description="Disordered" evidence="1">
    <location>
        <begin position="1"/>
        <end position="65"/>
    </location>
</feature>
<evidence type="ECO:0000259" key="2">
    <source>
        <dbReference type="Pfam" id="PF00483"/>
    </source>
</evidence>
<dbReference type="InterPro" id="IPR029044">
    <property type="entry name" value="Nucleotide-diphossugar_trans"/>
</dbReference>
<dbReference type="Pfam" id="PF00483">
    <property type="entry name" value="NTP_transferase"/>
    <property type="match status" value="1"/>
</dbReference>
<dbReference type="AlphaFoldDB" id="A0A538T3K0"/>
<dbReference type="Proteomes" id="UP000316852">
    <property type="component" value="Unassembled WGS sequence"/>
</dbReference>
<dbReference type="EMBL" id="VBOW01000039">
    <property type="protein sequence ID" value="TMQ58206.1"/>
    <property type="molecule type" value="Genomic_DNA"/>
</dbReference>
<reference evidence="3 4" key="1">
    <citation type="journal article" date="2019" name="Nat. Microbiol.">
        <title>Mediterranean grassland soil C-N compound turnover is dependent on rainfall and depth, and is mediated by genomically divergent microorganisms.</title>
        <authorList>
            <person name="Diamond S."/>
            <person name="Andeer P.F."/>
            <person name="Li Z."/>
            <person name="Crits-Christoph A."/>
            <person name="Burstein D."/>
            <person name="Anantharaman K."/>
            <person name="Lane K.R."/>
            <person name="Thomas B.C."/>
            <person name="Pan C."/>
            <person name="Northen T.R."/>
            <person name="Banfield J.F."/>
        </authorList>
    </citation>
    <scope>NUCLEOTIDE SEQUENCE [LARGE SCALE GENOMIC DNA]</scope>
    <source>
        <strain evidence="3">WS_6</strain>
    </source>
</reference>
<feature type="compositionally biased region" description="Polar residues" evidence="1">
    <location>
        <begin position="7"/>
        <end position="16"/>
    </location>
</feature>
<evidence type="ECO:0000256" key="1">
    <source>
        <dbReference type="SAM" id="MobiDB-lite"/>
    </source>
</evidence>
<keyword evidence="3" id="KW-0808">Transferase</keyword>
<sequence>MARHLSASAQGPSRNRGTGGRRSDASASLGRVTRGFRELLPRAAERRRSKHASRRQRPQTSPREVKPVAIVPVAGSGSRLRPLTHTTPKSLLMVAGKPILAHILDQLKPAGLERVILVIAPGPQGERIRRYAASRQDFRIECVLQEEPLGLGHAVVQAKLAAGRAPLLIILGDTIVQAVIGDLVRNGSQVGVHEVSDPSRFGVATVRGGKIVELVEKPERPVSSLALVGLYYISNGPLLFESLETLVRERRLTRGELQLTDALQLLLQRGEELRPFPVSGWYDCGKVETLLETNRALLEQLATPVSREGVVVIPPVALDPTADVTAAVIGPHVSIGPRAHVRQAVVRNSIVNEGAIVEDIVLDASVVGENAVVRGAYQRLNVGSSEVESS</sequence>
<dbReference type="PANTHER" id="PTHR22572">
    <property type="entry name" value="SUGAR-1-PHOSPHATE GUANYL TRANSFERASE"/>
    <property type="match status" value="1"/>
</dbReference>